<dbReference type="SUPFAM" id="SSF50129">
    <property type="entry name" value="GroES-like"/>
    <property type="match status" value="1"/>
</dbReference>
<evidence type="ECO:0000313" key="10">
    <source>
        <dbReference type="Proteomes" id="UP000791440"/>
    </source>
</evidence>
<proteinExistence type="inferred from homology"/>
<reference evidence="9" key="1">
    <citation type="journal article" date="2016" name="Insect Biochem. Mol. Biol.">
        <title>Multifaceted biological insights from a draft genome sequence of the tobacco hornworm moth, Manduca sexta.</title>
        <authorList>
            <person name="Kanost M.R."/>
            <person name="Arrese E.L."/>
            <person name="Cao X."/>
            <person name="Chen Y.R."/>
            <person name="Chellapilla S."/>
            <person name="Goldsmith M.R."/>
            <person name="Grosse-Wilde E."/>
            <person name="Heckel D.G."/>
            <person name="Herndon N."/>
            <person name="Jiang H."/>
            <person name="Papanicolaou A."/>
            <person name="Qu J."/>
            <person name="Soulages J.L."/>
            <person name="Vogel H."/>
            <person name="Walters J."/>
            <person name="Waterhouse R.M."/>
            <person name="Ahn S.J."/>
            <person name="Almeida F.C."/>
            <person name="An C."/>
            <person name="Aqrawi P."/>
            <person name="Bretschneider A."/>
            <person name="Bryant W.B."/>
            <person name="Bucks S."/>
            <person name="Chao H."/>
            <person name="Chevignon G."/>
            <person name="Christen J.M."/>
            <person name="Clarke D.F."/>
            <person name="Dittmer N.T."/>
            <person name="Ferguson L.C.F."/>
            <person name="Garavelou S."/>
            <person name="Gordon K.H.J."/>
            <person name="Gunaratna R.T."/>
            <person name="Han Y."/>
            <person name="Hauser F."/>
            <person name="He Y."/>
            <person name="Heidel-Fischer H."/>
            <person name="Hirsh A."/>
            <person name="Hu Y."/>
            <person name="Jiang H."/>
            <person name="Kalra D."/>
            <person name="Klinner C."/>
            <person name="Konig C."/>
            <person name="Kovar C."/>
            <person name="Kroll A.R."/>
            <person name="Kuwar S.S."/>
            <person name="Lee S.L."/>
            <person name="Lehman R."/>
            <person name="Li K."/>
            <person name="Li Z."/>
            <person name="Liang H."/>
            <person name="Lovelace S."/>
            <person name="Lu Z."/>
            <person name="Mansfield J.H."/>
            <person name="McCulloch K.J."/>
            <person name="Mathew T."/>
            <person name="Morton B."/>
            <person name="Muzny D.M."/>
            <person name="Neunemann D."/>
            <person name="Ongeri F."/>
            <person name="Pauchet Y."/>
            <person name="Pu L.L."/>
            <person name="Pyrousis I."/>
            <person name="Rao X.J."/>
            <person name="Redding A."/>
            <person name="Roesel C."/>
            <person name="Sanchez-Gracia A."/>
            <person name="Schaack S."/>
            <person name="Shukla A."/>
            <person name="Tetreau G."/>
            <person name="Wang Y."/>
            <person name="Xiong G.H."/>
            <person name="Traut W."/>
            <person name="Walsh T.K."/>
            <person name="Worley K.C."/>
            <person name="Wu D."/>
            <person name="Wu W."/>
            <person name="Wu Y.Q."/>
            <person name="Zhang X."/>
            <person name="Zou Z."/>
            <person name="Zucker H."/>
            <person name="Briscoe A.D."/>
            <person name="Burmester T."/>
            <person name="Clem R.J."/>
            <person name="Feyereisen R."/>
            <person name="Grimmelikhuijzen C.J.P."/>
            <person name="Hamodrakas S.J."/>
            <person name="Hansson B.S."/>
            <person name="Huguet E."/>
            <person name="Jermiin L.S."/>
            <person name="Lan Q."/>
            <person name="Lehman H.K."/>
            <person name="Lorenzen M."/>
            <person name="Merzendorfer H."/>
            <person name="Michalopoulos I."/>
            <person name="Morton D.B."/>
            <person name="Muthukrishnan S."/>
            <person name="Oakeshott J.G."/>
            <person name="Palmer W."/>
            <person name="Park Y."/>
            <person name="Passarelli A.L."/>
            <person name="Rozas J."/>
            <person name="Schwartz L.M."/>
            <person name="Smith W."/>
            <person name="Southgate A."/>
            <person name="Vilcinskas A."/>
            <person name="Vogt R."/>
            <person name="Wang P."/>
            <person name="Werren J."/>
            <person name="Yu X.Q."/>
            <person name="Zhou J.J."/>
            <person name="Brown S.J."/>
            <person name="Scherer S.E."/>
            <person name="Richards S."/>
            <person name="Blissard G.W."/>
        </authorList>
    </citation>
    <scope>NUCLEOTIDE SEQUENCE</scope>
</reference>
<evidence type="ECO:0000256" key="1">
    <source>
        <dbReference type="ARBA" id="ARBA00010460"/>
    </source>
</evidence>
<dbReference type="FunFam" id="3.40.50.720:FF:000121">
    <property type="entry name" value="Prostaglandin reductase 2"/>
    <property type="match status" value="1"/>
</dbReference>
<comment type="catalytic activity">
    <reaction evidence="5">
        <text>13,14-dihydro-15-oxo-prostaglandin F1alpha + NADP(+) = 15-oxoprostaglandin F1alpha + NADPH + H(+)</text>
        <dbReference type="Rhea" id="RHEA:50592"/>
        <dbReference type="ChEBI" id="CHEBI:15378"/>
        <dbReference type="ChEBI" id="CHEBI:57783"/>
        <dbReference type="ChEBI" id="CHEBI:58349"/>
        <dbReference type="ChEBI" id="CHEBI:79072"/>
        <dbReference type="ChEBI" id="CHEBI:133411"/>
    </reaction>
    <physiologicalReaction direction="right-to-left" evidence="5">
        <dbReference type="Rhea" id="RHEA:50594"/>
    </physiologicalReaction>
</comment>
<evidence type="ECO:0000256" key="4">
    <source>
        <dbReference type="ARBA" id="ARBA00033119"/>
    </source>
</evidence>
<evidence type="ECO:0000256" key="2">
    <source>
        <dbReference type="ARBA" id="ARBA00011981"/>
    </source>
</evidence>
<dbReference type="InterPro" id="IPR045010">
    <property type="entry name" value="MDR_fam"/>
</dbReference>
<dbReference type="PANTHER" id="PTHR43205">
    <property type="entry name" value="PROSTAGLANDIN REDUCTASE"/>
    <property type="match status" value="1"/>
</dbReference>
<reference evidence="9" key="2">
    <citation type="submission" date="2020-12" db="EMBL/GenBank/DDBJ databases">
        <authorList>
            <person name="Kanost M."/>
        </authorList>
    </citation>
    <scope>NUCLEOTIDE SEQUENCE</scope>
</reference>
<dbReference type="PANTHER" id="PTHR43205:SF7">
    <property type="entry name" value="PROSTAGLANDIN REDUCTASE 1"/>
    <property type="match status" value="1"/>
</dbReference>
<dbReference type="InterPro" id="IPR020843">
    <property type="entry name" value="ER"/>
</dbReference>
<accession>A0A922CDT8</accession>
<gene>
    <name evidence="9" type="ORF">O3G_MSEX002420</name>
</gene>
<comment type="catalytic activity">
    <reaction evidence="6">
        <text>13,14-dihydro-15-oxo-PGF2alpha + NADP(+) = 15-oxoprostaglandin F2alpha + NADPH + H(+)</text>
        <dbReference type="Rhea" id="RHEA:50588"/>
        <dbReference type="ChEBI" id="CHEBI:15378"/>
        <dbReference type="ChEBI" id="CHEBI:57783"/>
        <dbReference type="ChEBI" id="CHEBI:58349"/>
        <dbReference type="ChEBI" id="CHEBI:133374"/>
        <dbReference type="ChEBI" id="CHEBI:133409"/>
    </reaction>
    <physiologicalReaction direction="right-to-left" evidence="6">
        <dbReference type="Rhea" id="RHEA:50590"/>
    </physiologicalReaction>
</comment>
<dbReference type="InterPro" id="IPR013149">
    <property type="entry name" value="ADH-like_C"/>
</dbReference>
<dbReference type="InterPro" id="IPR036291">
    <property type="entry name" value="NAD(P)-bd_dom_sf"/>
</dbReference>
<sequence>MRKLRKYVVRKAFKDYLPERNDFEIVDEVIPALNDGEFLVKAEYISVDPYMRSFADGRDVPYDQFGFQVGKVVDSRNSHYPADIHVVSHSGWRDFSVLTAEPDPMFNVTPYRPHTGSLPISLAIGALGMPGITAYLGLTEICDPKENETVCVTSAGGAVGSLVGQIAKLKGCTVIGFAGSDHKVNMLLNELGFDYAFNYKTTNVKEALNSTGNIDCYFDNVGGELAKIILGNMKEHGRVAICGSISTYGKKSRRKALKAPVSVKMEAFSFTQWDITKQQAAVSQLRDWLESGAIKAKETITNGFEELPDTLLAMLKGENVGKAVVKV</sequence>
<organism evidence="9 10">
    <name type="scientific">Manduca sexta</name>
    <name type="common">Tobacco hawkmoth</name>
    <name type="synonym">Tobacco hornworm</name>
    <dbReference type="NCBI Taxonomy" id="7130"/>
    <lineage>
        <taxon>Eukaryota</taxon>
        <taxon>Metazoa</taxon>
        <taxon>Ecdysozoa</taxon>
        <taxon>Arthropoda</taxon>
        <taxon>Hexapoda</taxon>
        <taxon>Insecta</taxon>
        <taxon>Pterygota</taxon>
        <taxon>Neoptera</taxon>
        <taxon>Endopterygota</taxon>
        <taxon>Lepidoptera</taxon>
        <taxon>Glossata</taxon>
        <taxon>Ditrysia</taxon>
        <taxon>Bombycoidea</taxon>
        <taxon>Sphingidae</taxon>
        <taxon>Sphinginae</taxon>
        <taxon>Sphingini</taxon>
        <taxon>Manduca</taxon>
    </lineage>
</organism>
<keyword evidence="3" id="KW-0560">Oxidoreductase</keyword>
<name>A0A922CDT8_MANSE</name>
<dbReference type="GO" id="GO:0006693">
    <property type="term" value="P:prostaglandin metabolic process"/>
    <property type="evidence" value="ECO:0007669"/>
    <property type="project" value="TreeGrafter"/>
</dbReference>
<dbReference type="OrthoDB" id="809632at2759"/>
<dbReference type="Proteomes" id="UP000791440">
    <property type="component" value="Unassembled WGS sequence"/>
</dbReference>
<dbReference type="Pfam" id="PF00107">
    <property type="entry name" value="ADH_zinc_N"/>
    <property type="match status" value="1"/>
</dbReference>
<dbReference type="GO" id="GO:0047522">
    <property type="term" value="F:15-oxoprostaglandin 13-reductase [NAD(P)+] activity"/>
    <property type="evidence" value="ECO:0007669"/>
    <property type="project" value="UniProtKB-EC"/>
</dbReference>
<dbReference type="EC" id="1.3.1.48" evidence="2"/>
<evidence type="ECO:0000256" key="3">
    <source>
        <dbReference type="ARBA" id="ARBA00023002"/>
    </source>
</evidence>
<dbReference type="SMART" id="SM00829">
    <property type="entry name" value="PKS_ER"/>
    <property type="match status" value="1"/>
</dbReference>
<dbReference type="AlphaFoldDB" id="A0A922CDT8"/>
<dbReference type="Gene3D" id="3.40.50.720">
    <property type="entry name" value="NAD(P)-binding Rossmann-like Domain"/>
    <property type="match status" value="1"/>
</dbReference>
<keyword evidence="10" id="KW-1185">Reference proteome</keyword>
<evidence type="ECO:0000313" key="9">
    <source>
        <dbReference type="EMBL" id="KAG6442552.1"/>
    </source>
</evidence>
<dbReference type="Pfam" id="PF16884">
    <property type="entry name" value="ADH_N_2"/>
    <property type="match status" value="1"/>
</dbReference>
<dbReference type="InterPro" id="IPR041694">
    <property type="entry name" value="ADH_N_2"/>
</dbReference>
<dbReference type="SUPFAM" id="SSF51735">
    <property type="entry name" value="NAD(P)-binding Rossmann-fold domains"/>
    <property type="match status" value="1"/>
</dbReference>
<comment type="caution">
    <text evidence="9">The sequence shown here is derived from an EMBL/GenBank/DDBJ whole genome shotgun (WGS) entry which is preliminary data.</text>
</comment>
<dbReference type="InterPro" id="IPR011032">
    <property type="entry name" value="GroES-like_sf"/>
</dbReference>
<evidence type="ECO:0000259" key="8">
    <source>
        <dbReference type="SMART" id="SM00829"/>
    </source>
</evidence>
<evidence type="ECO:0000256" key="6">
    <source>
        <dbReference type="ARBA" id="ARBA00048290"/>
    </source>
</evidence>
<dbReference type="EMBL" id="JH668294">
    <property type="protein sequence ID" value="KAG6442552.1"/>
    <property type="molecule type" value="Genomic_DNA"/>
</dbReference>
<dbReference type="Gene3D" id="3.90.180.10">
    <property type="entry name" value="Medium-chain alcohol dehydrogenases, catalytic domain"/>
    <property type="match status" value="1"/>
</dbReference>
<feature type="domain" description="Enoyl reductase (ER)" evidence="8">
    <location>
        <begin position="20"/>
        <end position="325"/>
    </location>
</feature>
<comment type="similarity">
    <text evidence="1">Belongs to the NADP-dependent oxidoreductase L4BD family.</text>
</comment>
<evidence type="ECO:0000256" key="5">
    <source>
        <dbReference type="ARBA" id="ARBA00047878"/>
    </source>
</evidence>
<comment type="catalytic activity">
    <reaction evidence="7">
        <text>13,14-dihydro-15-oxo-prostaglandin E1 + NADP(+) = 15-oxoprostaglandin E1 + NADPH + H(+)</text>
        <dbReference type="Rhea" id="RHEA:50584"/>
        <dbReference type="ChEBI" id="CHEBI:15378"/>
        <dbReference type="ChEBI" id="CHEBI:57401"/>
        <dbReference type="ChEBI" id="CHEBI:57783"/>
        <dbReference type="ChEBI" id="CHEBI:58349"/>
        <dbReference type="ChEBI" id="CHEBI:133408"/>
    </reaction>
    <physiologicalReaction direction="right-to-left" evidence="7">
        <dbReference type="Rhea" id="RHEA:50586"/>
    </physiologicalReaction>
</comment>
<evidence type="ECO:0000256" key="7">
    <source>
        <dbReference type="ARBA" id="ARBA00049070"/>
    </source>
</evidence>
<protein>
    <recommendedName>
        <fullName evidence="4">15-oxoprostaglandin 13-reductase</fullName>
        <ecNumber evidence="2">1.3.1.48</ecNumber>
    </recommendedName>
    <alternativeName>
        <fullName evidence="4">15-oxoprostaglandin 13-reductase</fullName>
    </alternativeName>
</protein>